<dbReference type="AlphaFoldDB" id="A0A6J6D583"/>
<accession>A0A6J6D583</accession>
<organism evidence="2">
    <name type="scientific">freshwater metagenome</name>
    <dbReference type="NCBI Taxonomy" id="449393"/>
    <lineage>
        <taxon>unclassified sequences</taxon>
        <taxon>metagenomes</taxon>
        <taxon>ecological metagenomes</taxon>
    </lineage>
</organism>
<dbReference type="Gene3D" id="3.10.180.10">
    <property type="entry name" value="2,3-Dihydroxybiphenyl 1,2-Dioxygenase, domain 1"/>
    <property type="match status" value="1"/>
</dbReference>
<evidence type="ECO:0000259" key="1">
    <source>
        <dbReference type="PROSITE" id="PS51819"/>
    </source>
</evidence>
<protein>
    <submittedName>
        <fullName evidence="2">Unannotated protein</fullName>
    </submittedName>
</protein>
<name>A0A6J6D583_9ZZZZ</name>
<feature type="domain" description="VOC" evidence="1">
    <location>
        <begin position="4"/>
        <end position="116"/>
    </location>
</feature>
<evidence type="ECO:0000313" key="2">
    <source>
        <dbReference type="EMBL" id="CAB4558465.1"/>
    </source>
</evidence>
<dbReference type="SUPFAM" id="SSF54593">
    <property type="entry name" value="Glyoxalase/Bleomycin resistance protein/Dihydroxybiphenyl dioxygenase"/>
    <property type="match status" value="1"/>
</dbReference>
<dbReference type="InterPro" id="IPR029068">
    <property type="entry name" value="Glyas_Bleomycin-R_OHBP_Dase"/>
</dbReference>
<proteinExistence type="predicted"/>
<gene>
    <name evidence="2" type="ORF">UFOPK1493_01590</name>
</gene>
<sequence length="118" mass="12935">MPARFDLVTIDSPHTERLAAFWSAALALHETEREDGDRWIVLSSTDGVRRIGLQRGAHRPGGTHLDLVCEPAEFDVEHARLVALGAAELSPPRHEPYGSIVNLADPDGNAFDLCAYVH</sequence>
<dbReference type="InterPro" id="IPR037523">
    <property type="entry name" value="VOC_core"/>
</dbReference>
<dbReference type="Pfam" id="PF18029">
    <property type="entry name" value="Glyoxalase_6"/>
    <property type="match status" value="1"/>
</dbReference>
<dbReference type="PANTHER" id="PTHR35908">
    <property type="entry name" value="HYPOTHETICAL FUSION PROTEIN"/>
    <property type="match status" value="1"/>
</dbReference>
<dbReference type="InterPro" id="IPR041581">
    <property type="entry name" value="Glyoxalase_6"/>
</dbReference>
<dbReference type="PANTHER" id="PTHR35908:SF1">
    <property type="entry name" value="CONSERVED PROTEIN"/>
    <property type="match status" value="1"/>
</dbReference>
<reference evidence="2" key="1">
    <citation type="submission" date="2020-05" db="EMBL/GenBank/DDBJ databases">
        <authorList>
            <person name="Chiriac C."/>
            <person name="Salcher M."/>
            <person name="Ghai R."/>
            <person name="Kavagutti S V."/>
        </authorList>
    </citation>
    <scope>NUCLEOTIDE SEQUENCE</scope>
</reference>
<dbReference type="PROSITE" id="PS51819">
    <property type="entry name" value="VOC"/>
    <property type="match status" value="1"/>
</dbReference>
<dbReference type="EMBL" id="CAEZSR010000050">
    <property type="protein sequence ID" value="CAB4558465.1"/>
    <property type="molecule type" value="Genomic_DNA"/>
</dbReference>